<dbReference type="Pfam" id="PF05035">
    <property type="entry name" value="DGOK"/>
    <property type="match status" value="1"/>
</dbReference>
<comment type="caution">
    <text evidence="1">The sequence shown here is derived from an EMBL/GenBank/DDBJ whole genome shotgun (WGS) entry which is preliminary data.</text>
</comment>
<dbReference type="Gene3D" id="3.30.420.310">
    <property type="entry name" value="2-keto-3-deoxy-galactonokinase, C-terminal domain"/>
    <property type="match status" value="1"/>
</dbReference>
<dbReference type="Gene3D" id="3.30.420.300">
    <property type="entry name" value="2-keto-3-deoxy-galactonokinase, substrate binding domain"/>
    <property type="match status" value="1"/>
</dbReference>
<proteinExistence type="predicted"/>
<dbReference type="Proteomes" id="UP000236220">
    <property type="component" value="Unassembled WGS sequence"/>
</dbReference>
<evidence type="ECO:0000313" key="2">
    <source>
        <dbReference type="Proteomes" id="UP000236220"/>
    </source>
</evidence>
<dbReference type="GO" id="GO:0034194">
    <property type="term" value="P:D-galactonate catabolic process"/>
    <property type="evidence" value="ECO:0007669"/>
    <property type="project" value="InterPro"/>
</dbReference>
<dbReference type="InterPro" id="IPR042257">
    <property type="entry name" value="DGOK_C"/>
</dbReference>
<accession>A0A2K1Q0H3</accession>
<protein>
    <submittedName>
        <fullName evidence="1">2-keto-3-deoxy-galactonokinase</fullName>
    </submittedName>
</protein>
<evidence type="ECO:0000313" key="1">
    <source>
        <dbReference type="EMBL" id="PNS08538.1"/>
    </source>
</evidence>
<reference evidence="1 2" key="1">
    <citation type="submission" date="2017-08" db="EMBL/GenBank/DDBJ databases">
        <title>Lysobacter sylvestris genome.</title>
        <authorList>
            <person name="Zhang D.-C."/>
            <person name="Albuquerque L."/>
            <person name="Franca L."/>
            <person name="Froufe H.J.C."/>
            <person name="Barroso C."/>
            <person name="Egas C."/>
            <person name="Da Costa M."/>
            <person name="Margesin R."/>
        </authorList>
    </citation>
    <scope>NUCLEOTIDE SEQUENCE [LARGE SCALE GENOMIC DNA]</scope>
    <source>
        <strain evidence="1 2">AM20-91</strain>
    </source>
</reference>
<keyword evidence="1" id="KW-0418">Kinase</keyword>
<organism evidence="1 2">
    <name type="scientific">Solilutibacter silvestris</name>
    <dbReference type="NCBI Taxonomy" id="1645665"/>
    <lineage>
        <taxon>Bacteria</taxon>
        <taxon>Pseudomonadati</taxon>
        <taxon>Pseudomonadota</taxon>
        <taxon>Gammaproteobacteria</taxon>
        <taxon>Lysobacterales</taxon>
        <taxon>Lysobacteraceae</taxon>
        <taxon>Solilutibacter</taxon>
    </lineage>
</organism>
<keyword evidence="2" id="KW-1185">Reference proteome</keyword>
<dbReference type="OrthoDB" id="256574at2"/>
<dbReference type="AlphaFoldDB" id="A0A2K1Q0H3"/>
<dbReference type="EMBL" id="NPZB01000001">
    <property type="protein sequence ID" value="PNS08538.1"/>
    <property type="molecule type" value="Genomic_DNA"/>
</dbReference>
<gene>
    <name evidence="1" type="ORF">Lysil_0167</name>
</gene>
<dbReference type="GO" id="GO:0008671">
    <property type="term" value="F:2-dehydro-3-deoxygalactonokinase activity"/>
    <property type="evidence" value="ECO:0007669"/>
    <property type="project" value="InterPro"/>
</dbReference>
<dbReference type="InterPro" id="IPR042258">
    <property type="entry name" value="DGOK_N"/>
</dbReference>
<sequence>MTTLIGGDWGTSNLRLFRFDAGGAVLETREAARGVLAVTDGGFEAELATLLGDWLDSGRARILLSGMIGSRQGWREAPYVACPADAAAIALQSLAVASALGEIRILPGVQVERGDGCLDVMRGEETQIFGVTMRDGGAQLVVTPGTHSKWVRVKGGRIVDFATYMTGELYALLKTHSILGRLIEGDAHDDAAFAAGVQRALDEPALSKLLFSARSEGLFGRIAPTALSAYLSGLLVGAEVQAALRDGSAGRVTVIATPQLARNYLAALALAGIDDVEVMDGAQASAAGLWQLATAIPWAM</sequence>
<dbReference type="RefSeq" id="WP_103073709.1">
    <property type="nucleotide sequence ID" value="NZ_NPZB01000001.1"/>
</dbReference>
<name>A0A2K1Q0H3_9GAMM</name>
<keyword evidence="1" id="KW-0808">Transferase</keyword>
<dbReference type="InterPro" id="IPR007729">
    <property type="entry name" value="DGOK"/>
</dbReference>